<sequence>MSAGGPKPVARLQFFLRSGGSFVIDGVEEWKIGSDGNGIASLELRQQNAPDQTVLQMPGIALSEIAAIVRLPHAEPNAQSDVPQAAPRPNRQSGARAGKAARSRELQPQG</sequence>
<dbReference type="EMBL" id="JAQYXP010000005">
    <property type="protein sequence ID" value="MEN3238298.1"/>
    <property type="molecule type" value="Genomic_DNA"/>
</dbReference>
<proteinExistence type="predicted"/>
<dbReference type="Proteomes" id="UP001407347">
    <property type="component" value="Unassembled WGS sequence"/>
</dbReference>
<feature type="compositionally biased region" description="Low complexity" evidence="1">
    <location>
        <begin position="91"/>
        <end position="100"/>
    </location>
</feature>
<comment type="caution">
    <text evidence="2">The sequence shown here is derived from an EMBL/GenBank/DDBJ whole genome shotgun (WGS) entry which is preliminary data.</text>
</comment>
<reference evidence="2 4" key="1">
    <citation type="journal article" date="2023" name="PLoS ONE">
        <title>Complete genome assembly of Hawai'i environmental nontuberculous mycobacteria reveals unexpected co-isolation with methylobacteria.</title>
        <authorList>
            <person name="Hendrix J."/>
            <person name="Epperson L.E."/>
            <person name="Tong E.I."/>
            <person name="Chan Y.L."/>
            <person name="Hasan N.A."/>
            <person name="Dawrs S.N."/>
            <person name="Norton G.J."/>
            <person name="Virdi R."/>
            <person name="Crooks J.L."/>
            <person name="Chan E.D."/>
            <person name="Honda J.R."/>
            <person name="Strong M."/>
        </authorList>
    </citation>
    <scope>NUCLEOTIDE SEQUENCE [LARGE SCALE GENOMIC DNA]</scope>
    <source>
        <strain evidence="2 4">NJH_HI04-1</strain>
    </source>
</reference>
<reference evidence="2" key="2">
    <citation type="submission" date="2023-02" db="EMBL/GenBank/DDBJ databases">
        <authorList>
            <person name="Hendrix J."/>
        </authorList>
    </citation>
    <scope>NUCLEOTIDE SEQUENCE</scope>
    <source>
        <strain evidence="2">NJH_HI04-1</strain>
    </source>
</reference>
<keyword evidence="4" id="KW-1185">Reference proteome</keyword>
<evidence type="ECO:0000313" key="2">
    <source>
        <dbReference type="EMBL" id="MEN3234205.1"/>
    </source>
</evidence>
<dbReference type="EMBL" id="JAQYXP010000002">
    <property type="protein sequence ID" value="MEN3234205.1"/>
    <property type="molecule type" value="Genomic_DNA"/>
</dbReference>
<evidence type="ECO:0000256" key="1">
    <source>
        <dbReference type="SAM" id="MobiDB-lite"/>
    </source>
</evidence>
<name>A0ABU9ZU97_9HYPH</name>
<feature type="region of interest" description="Disordered" evidence="1">
    <location>
        <begin position="74"/>
        <end position="110"/>
    </location>
</feature>
<organism evidence="2 4">
    <name type="scientific">Methylobacterium ajmalii</name>
    <dbReference type="NCBI Taxonomy" id="2738439"/>
    <lineage>
        <taxon>Bacteria</taxon>
        <taxon>Pseudomonadati</taxon>
        <taxon>Pseudomonadota</taxon>
        <taxon>Alphaproteobacteria</taxon>
        <taxon>Hyphomicrobiales</taxon>
        <taxon>Methylobacteriaceae</taxon>
        <taxon>Methylobacterium</taxon>
    </lineage>
</organism>
<evidence type="ECO:0000313" key="3">
    <source>
        <dbReference type="EMBL" id="MEN3238298.1"/>
    </source>
</evidence>
<gene>
    <name evidence="2" type="ORF">PUR29_11410</name>
    <name evidence="3" type="ORF">PUR29_33155</name>
</gene>
<dbReference type="RefSeq" id="WP_346012950.1">
    <property type="nucleotide sequence ID" value="NZ_JAQYXP010000002.1"/>
</dbReference>
<evidence type="ECO:0000313" key="4">
    <source>
        <dbReference type="Proteomes" id="UP001407347"/>
    </source>
</evidence>
<accession>A0ABU9ZU97</accession>
<protein>
    <submittedName>
        <fullName evidence="2">Uncharacterized protein</fullName>
    </submittedName>
</protein>